<accession>A0ABT6ZNA7</accession>
<dbReference type="Proteomes" id="UP001431693">
    <property type="component" value="Unassembled WGS sequence"/>
</dbReference>
<dbReference type="PANTHER" id="PTHR34875:SF6">
    <property type="entry name" value="UPF0237 PROTEIN MJ1558"/>
    <property type="match status" value="1"/>
</dbReference>
<name>A0ABT6ZNA7_9ACTN</name>
<dbReference type="SUPFAM" id="SSF55021">
    <property type="entry name" value="ACT-like"/>
    <property type="match status" value="1"/>
</dbReference>
<reference evidence="2" key="1">
    <citation type="submission" date="2023-05" db="EMBL/GenBank/DDBJ databases">
        <title>[olsenella] sp. nov., isolated from a pig farm feces dump.</title>
        <authorList>
            <person name="Chang Y.-H."/>
        </authorList>
    </citation>
    <scope>NUCLEOTIDE SEQUENCE</scope>
    <source>
        <strain evidence="2">YH-ols2217</strain>
    </source>
</reference>
<dbReference type="Pfam" id="PF13740">
    <property type="entry name" value="ACT_6"/>
    <property type="match status" value="1"/>
</dbReference>
<dbReference type="EMBL" id="JASJEX010000004">
    <property type="protein sequence ID" value="MDJ1130151.1"/>
    <property type="molecule type" value="Genomic_DNA"/>
</dbReference>
<dbReference type="InterPro" id="IPR002912">
    <property type="entry name" value="ACT_dom"/>
</dbReference>
<gene>
    <name evidence="2" type="ORF">QJ043_08700</name>
</gene>
<evidence type="ECO:0000313" key="3">
    <source>
        <dbReference type="Proteomes" id="UP001431693"/>
    </source>
</evidence>
<dbReference type="Gene3D" id="3.30.70.260">
    <property type="match status" value="1"/>
</dbReference>
<dbReference type="NCBIfam" id="NF001220">
    <property type="entry name" value="PRK00194.1"/>
    <property type="match status" value="1"/>
</dbReference>
<organism evidence="2 3">
    <name type="scientific">Kribbibacterium absianum</name>
    <dbReference type="NCBI Taxonomy" id="3044210"/>
    <lineage>
        <taxon>Bacteria</taxon>
        <taxon>Bacillati</taxon>
        <taxon>Actinomycetota</taxon>
        <taxon>Coriobacteriia</taxon>
        <taxon>Coriobacteriales</taxon>
        <taxon>Kribbibacteriaceae</taxon>
        <taxon>Kribbibacterium</taxon>
    </lineage>
</organism>
<keyword evidence="3" id="KW-1185">Reference proteome</keyword>
<comment type="caution">
    <text evidence="2">The sequence shown here is derived from an EMBL/GenBank/DDBJ whole genome shotgun (WGS) entry which is preliminary data.</text>
</comment>
<dbReference type="InterPro" id="IPR045865">
    <property type="entry name" value="ACT-like_dom_sf"/>
</dbReference>
<feature type="domain" description="ACT" evidence="1">
    <location>
        <begin position="17"/>
        <end position="102"/>
    </location>
</feature>
<evidence type="ECO:0000313" key="2">
    <source>
        <dbReference type="EMBL" id="MDJ1130151.1"/>
    </source>
</evidence>
<protein>
    <submittedName>
        <fullName evidence="2">ACT domain-containing protein</fullName>
    </submittedName>
</protein>
<evidence type="ECO:0000259" key="1">
    <source>
        <dbReference type="PROSITE" id="PS51671"/>
    </source>
</evidence>
<dbReference type="InterPro" id="IPR050990">
    <property type="entry name" value="UPF0237/GcvR_regulator"/>
</dbReference>
<proteinExistence type="predicted"/>
<sequence>MEDIQAELTNAPSGRAVITVLGSDRAGIVAAVAGALATHEANILDISQTILKGNEPDNVAGGTGIFTMTMLVDLSPMDVDFQELDAELAGLADGLGVRITLVREDVFRFMYRL</sequence>
<dbReference type="PROSITE" id="PS51671">
    <property type="entry name" value="ACT"/>
    <property type="match status" value="1"/>
</dbReference>
<dbReference type="RefSeq" id="WP_283713314.1">
    <property type="nucleotide sequence ID" value="NZ_JASJEW010000003.1"/>
</dbReference>
<dbReference type="PANTHER" id="PTHR34875">
    <property type="entry name" value="UPF0237 PROTEIN MJ1558"/>
    <property type="match status" value="1"/>
</dbReference>